<feature type="signal peptide" evidence="1">
    <location>
        <begin position="1"/>
        <end position="21"/>
    </location>
</feature>
<evidence type="ECO:0000256" key="1">
    <source>
        <dbReference type="SAM" id="SignalP"/>
    </source>
</evidence>
<reference evidence="2 3" key="1">
    <citation type="journal article" date="2023" name="Proc. Natl. Acad. Sci. U.S.A.">
        <title>A global phylogenomic analysis of the shiitake genus Lentinula.</title>
        <authorList>
            <person name="Sierra-Patev S."/>
            <person name="Min B."/>
            <person name="Naranjo-Ortiz M."/>
            <person name="Looney B."/>
            <person name="Konkel Z."/>
            <person name="Slot J.C."/>
            <person name="Sakamoto Y."/>
            <person name="Steenwyk J.L."/>
            <person name="Rokas A."/>
            <person name="Carro J."/>
            <person name="Camarero S."/>
            <person name="Ferreira P."/>
            <person name="Molpeceres G."/>
            <person name="Ruiz-Duenas F.J."/>
            <person name="Serrano A."/>
            <person name="Henrissat B."/>
            <person name="Drula E."/>
            <person name="Hughes K.W."/>
            <person name="Mata J.L."/>
            <person name="Ishikawa N.K."/>
            <person name="Vargas-Isla R."/>
            <person name="Ushijima S."/>
            <person name="Smith C.A."/>
            <person name="Donoghue J."/>
            <person name="Ahrendt S."/>
            <person name="Andreopoulos W."/>
            <person name="He G."/>
            <person name="LaButti K."/>
            <person name="Lipzen A."/>
            <person name="Ng V."/>
            <person name="Riley R."/>
            <person name="Sandor L."/>
            <person name="Barry K."/>
            <person name="Martinez A.T."/>
            <person name="Xiao Y."/>
            <person name="Gibbons J.G."/>
            <person name="Terashima K."/>
            <person name="Grigoriev I.V."/>
            <person name="Hibbett D."/>
        </authorList>
    </citation>
    <scope>NUCLEOTIDE SEQUENCE [LARGE SCALE GENOMIC DNA]</scope>
    <source>
        <strain evidence="2 3">TFB7810</strain>
    </source>
</reference>
<evidence type="ECO:0000313" key="2">
    <source>
        <dbReference type="EMBL" id="KAJ3747082.1"/>
    </source>
</evidence>
<name>A0A9W8P584_9AGAR</name>
<sequence>MSSLFGALCFLIVSLATLAASAPFALRDVYNPHITAPDSTTVWKCGQYVSVMWDNSNLPEEVTNSEGMVVLRKDGLEDIEHPLASGFNVVKSHSISFTVPSIPTKNDYEIVLFGDSGNLSPAFTIECDEKSG</sequence>
<proteinExistence type="predicted"/>
<feature type="chain" id="PRO_5040749021" description="Ser-Thr-rich glycosyl-phosphatidyl-inositol-anchored membrane family-domain-containing protein" evidence="1">
    <location>
        <begin position="22"/>
        <end position="132"/>
    </location>
</feature>
<organism evidence="2 3">
    <name type="scientific">Lentinula detonsa</name>
    <dbReference type="NCBI Taxonomy" id="2804962"/>
    <lineage>
        <taxon>Eukaryota</taxon>
        <taxon>Fungi</taxon>
        <taxon>Dikarya</taxon>
        <taxon>Basidiomycota</taxon>
        <taxon>Agaricomycotina</taxon>
        <taxon>Agaricomycetes</taxon>
        <taxon>Agaricomycetidae</taxon>
        <taxon>Agaricales</taxon>
        <taxon>Marasmiineae</taxon>
        <taxon>Omphalotaceae</taxon>
        <taxon>Lentinula</taxon>
    </lineage>
</organism>
<dbReference type="Proteomes" id="UP001142393">
    <property type="component" value="Unassembled WGS sequence"/>
</dbReference>
<evidence type="ECO:0008006" key="4">
    <source>
        <dbReference type="Google" id="ProtNLM"/>
    </source>
</evidence>
<gene>
    <name evidence="2" type="ORF">DFH05DRAFT_771939</name>
</gene>
<protein>
    <recommendedName>
        <fullName evidence="4">Ser-Thr-rich glycosyl-phosphatidyl-inositol-anchored membrane family-domain-containing protein</fullName>
    </recommendedName>
</protein>
<dbReference type="AlphaFoldDB" id="A0A9W8P584"/>
<evidence type="ECO:0000313" key="3">
    <source>
        <dbReference type="Proteomes" id="UP001142393"/>
    </source>
</evidence>
<keyword evidence="1" id="KW-0732">Signal</keyword>
<keyword evidence="3" id="KW-1185">Reference proteome</keyword>
<accession>A0A9W8P584</accession>
<comment type="caution">
    <text evidence="2">The sequence shown here is derived from an EMBL/GenBank/DDBJ whole genome shotgun (WGS) entry which is preliminary data.</text>
</comment>
<dbReference type="EMBL" id="JANVFU010000003">
    <property type="protein sequence ID" value="KAJ3747082.1"/>
    <property type="molecule type" value="Genomic_DNA"/>
</dbReference>